<comment type="caution">
    <text evidence="3">The sequence shown here is derived from an EMBL/GenBank/DDBJ whole genome shotgun (WGS) entry which is preliminary data.</text>
</comment>
<evidence type="ECO:0000256" key="1">
    <source>
        <dbReference type="ARBA" id="ARBA00022860"/>
    </source>
</evidence>
<evidence type="ECO:0000256" key="2">
    <source>
        <dbReference type="SAM" id="MobiDB-lite"/>
    </source>
</evidence>
<dbReference type="Gene3D" id="1.20.5.190">
    <property type="match status" value="1"/>
</dbReference>
<evidence type="ECO:0000313" key="3">
    <source>
        <dbReference type="EMBL" id="CAA2969604.1"/>
    </source>
</evidence>
<dbReference type="OrthoDB" id="892170at2759"/>
<feature type="compositionally biased region" description="Polar residues" evidence="2">
    <location>
        <begin position="73"/>
        <end position="87"/>
    </location>
</feature>
<dbReference type="Pfam" id="PF00612">
    <property type="entry name" value="IQ"/>
    <property type="match status" value="2"/>
</dbReference>
<dbReference type="AlphaFoldDB" id="A0A8S0QUL3"/>
<keyword evidence="1" id="KW-0112">Calmodulin-binding</keyword>
<organism evidence="3 4">
    <name type="scientific">Olea europaea subsp. europaea</name>
    <dbReference type="NCBI Taxonomy" id="158383"/>
    <lineage>
        <taxon>Eukaryota</taxon>
        <taxon>Viridiplantae</taxon>
        <taxon>Streptophyta</taxon>
        <taxon>Embryophyta</taxon>
        <taxon>Tracheophyta</taxon>
        <taxon>Spermatophyta</taxon>
        <taxon>Magnoliopsida</taxon>
        <taxon>eudicotyledons</taxon>
        <taxon>Gunneridae</taxon>
        <taxon>Pentapetalae</taxon>
        <taxon>asterids</taxon>
        <taxon>lamiids</taxon>
        <taxon>Lamiales</taxon>
        <taxon>Oleaceae</taxon>
        <taxon>Oleeae</taxon>
        <taxon>Olea</taxon>
    </lineage>
</organism>
<evidence type="ECO:0000313" key="4">
    <source>
        <dbReference type="Proteomes" id="UP000594638"/>
    </source>
</evidence>
<protein>
    <submittedName>
        <fullName evidence="3">Myosin-2-like isoform X1</fullName>
    </submittedName>
</protein>
<gene>
    <name evidence="3" type="ORF">OLEA9_A037695</name>
</gene>
<name>A0A8S0QUL3_OLEEU</name>
<proteinExistence type="predicted"/>
<dbReference type="GO" id="GO:0005516">
    <property type="term" value="F:calmodulin binding"/>
    <property type="evidence" value="ECO:0007669"/>
    <property type="project" value="UniProtKB-KW"/>
</dbReference>
<accession>A0A8S0QUL3</accession>
<dbReference type="Proteomes" id="UP000594638">
    <property type="component" value="Unassembled WGS sequence"/>
</dbReference>
<keyword evidence="4" id="KW-1185">Reference proteome</keyword>
<dbReference type="EMBL" id="CACTIH010001946">
    <property type="protein sequence ID" value="CAA2969604.1"/>
    <property type="molecule type" value="Genomic_DNA"/>
</dbReference>
<feature type="region of interest" description="Disordered" evidence="2">
    <location>
        <begin position="27"/>
        <end position="88"/>
    </location>
</feature>
<dbReference type="Gramene" id="OE9A037695T1">
    <property type="protein sequence ID" value="OE9A037695C1"/>
    <property type="gene ID" value="OE9A037695"/>
</dbReference>
<feature type="compositionally biased region" description="Basic and acidic residues" evidence="2">
    <location>
        <begin position="30"/>
        <end position="45"/>
    </location>
</feature>
<dbReference type="InterPro" id="IPR000048">
    <property type="entry name" value="IQ_motif_EF-hand-BS"/>
</dbReference>
<dbReference type="SMART" id="SM00015">
    <property type="entry name" value="IQ"/>
    <property type="match status" value="2"/>
</dbReference>
<sequence length="421" mass="47733">MKTSFIEADLPPVQNLPLCSVRSSMEEMLDSLRRKDENERPKDRPPALPARPKPASRARLPSSKRPLPKSINIGESESSKRSSNINVKNEDTEARPWIYTQDLGSPNGMTVLVISLRRLALEEDRNQVLQGTLAVQKCFRGHHARRHFHELQGGVIKLQSFIRGEISRRKHCALLKLNEHVAYGMPNKQRISVVKIQLNKDFLFQFSYLRNSKRSNVAKGKPSRKISNVKDMPPEMLSSVVEELQREVLMAEAIIGQKDKENAALRLQIRQFEVRWSEYESKMKFLEAVWQKHTAFLQMNLAAAKMSLGVDDNSGQRARIDDSSSPCCYEFEDMSVGTQTPGGSTPIKFAYNGINFGAGRLTGGGLHANSLAKGFERREKNFEGEARAIDDVTSGHAIDPDEELQSLKSRFQLWKKDYRVR</sequence>
<dbReference type="PROSITE" id="PS50096">
    <property type="entry name" value="IQ"/>
    <property type="match status" value="2"/>
</dbReference>
<reference evidence="3 4" key="1">
    <citation type="submission" date="2019-12" db="EMBL/GenBank/DDBJ databases">
        <authorList>
            <person name="Alioto T."/>
            <person name="Alioto T."/>
            <person name="Gomez Garrido J."/>
        </authorList>
    </citation>
    <scope>NUCLEOTIDE SEQUENCE [LARGE SCALE GENOMIC DNA]</scope>
</reference>